<evidence type="ECO:0000313" key="8">
    <source>
        <dbReference type="Proteomes" id="UP001497623"/>
    </source>
</evidence>
<dbReference type="GO" id="GO:0006508">
    <property type="term" value="P:proteolysis"/>
    <property type="evidence" value="ECO:0007669"/>
    <property type="project" value="UniProtKB-KW"/>
</dbReference>
<feature type="domain" description="Peptidase S1" evidence="6">
    <location>
        <begin position="1"/>
        <end position="102"/>
    </location>
</feature>
<dbReference type="PANTHER" id="PTHR24264">
    <property type="entry name" value="TRYPSIN-RELATED"/>
    <property type="match status" value="1"/>
</dbReference>
<dbReference type="EMBL" id="CAXKWB010051690">
    <property type="protein sequence ID" value="CAL4171617.1"/>
    <property type="molecule type" value="Genomic_DNA"/>
</dbReference>
<sequence length="106" mass="11674">ERDKSSSNTLQAAAVPLIEDGICKSEKYFGAHIRPGMMCAGYEQGHVDPCNNDSGGPLTCEIDGRHILMGTVSWGKSCGKKYKPGVYSNVLHYIDWVHKTMTELKN</sequence>
<keyword evidence="1" id="KW-0645">Protease</keyword>
<comment type="caution">
    <text evidence="7">The sequence shown here is derived from an EMBL/GenBank/DDBJ whole genome shotgun (WGS) entry which is preliminary data.</text>
</comment>
<dbReference type="PROSITE" id="PS50240">
    <property type="entry name" value="TRYPSIN_DOM"/>
    <property type="match status" value="1"/>
</dbReference>
<dbReference type="GO" id="GO:0004252">
    <property type="term" value="F:serine-type endopeptidase activity"/>
    <property type="evidence" value="ECO:0007669"/>
    <property type="project" value="InterPro"/>
</dbReference>
<dbReference type="SUPFAM" id="SSF50494">
    <property type="entry name" value="Trypsin-like serine proteases"/>
    <property type="match status" value="1"/>
</dbReference>
<gene>
    <name evidence="7" type="ORF">MNOR_LOCUS34168</name>
</gene>
<evidence type="ECO:0000256" key="2">
    <source>
        <dbReference type="ARBA" id="ARBA00022801"/>
    </source>
</evidence>
<name>A0AAV2SBC4_MEGNR</name>
<dbReference type="InterPro" id="IPR009003">
    <property type="entry name" value="Peptidase_S1_PA"/>
</dbReference>
<evidence type="ECO:0000256" key="4">
    <source>
        <dbReference type="ARBA" id="ARBA00023157"/>
    </source>
</evidence>
<dbReference type="Proteomes" id="UP001497623">
    <property type="component" value="Unassembled WGS sequence"/>
</dbReference>
<dbReference type="PANTHER" id="PTHR24264:SF54">
    <property type="entry name" value="PEPTIDASE S1 DOMAIN-CONTAINING PROTEIN"/>
    <property type="match status" value="1"/>
</dbReference>
<dbReference type="GO" id="GO:0005615">
    <property type="term" value="C:extracellular space"/>
    <property type="evidence" value="ECO:0007669"/>
    <property type="project" value="TreeGrafter"/>
</dbReference>
<evidence type="ECO:0000256" key="3">
    <source>
        <dbReference type="ARBA" id="ARBA00022825"/>
    </source>
</evidence>
<evidence type="ECO:0000259" key="6">
    <source>
        <dbReference type="PROSITE" id="PS50240"/>
    </source>
</evidence>
<evidence type="ECO:0000313" key="7">
    <source>
        <dbReference type="EMBL" id="CAL4171617.1"/>
    </source>
</evidence>
<protein>
    <recommendedName>
        <fullName evidence="6">Peptidase S1 domain-containing protein</fullName>
    </recommendedName>
</protein>
<dbReference type="InterPro" id="IPR043504">
    <property type="entry name" value="Peptidase_S1_PA_chymotrypsin"/>
</dbReference>
<keyword evidence="3" id="KW-0720">Serine protease</keyword>
<keyword evidence="8" id="KW-1185">Reference proteome</keyword>
<organism evidence="7 8">
    <name type="scientific">Meganyctiphanes norvegica</name>
    <name type="common">Northern krill</name>
    <name type="synonym">Thysanopoda norvegica</name>
    <dbReference type="NCBI Taxonomy" id="48144"/>
    <lineage>
        <taxon>Eukaryota</taxon>
        <taxon>Metazoa</taxon>
        <taxon>Ecdysozoa</taxon>
        <taxon>Arthropoda</taxon>
        <taxon>Crustacea</taxon>
        <taxon>Multicrustacea</taxon>
        <taxon>Malacostraca</taxon>
        <taxon>Eumalacostraca</taxon>
        <taxon>Eucarida</taxon>
        <taxon>Euphausiacea</taxon>
        <taxon>Euphausiidae</taxon>
        <taxon>Meganyctiphanes</taxon>
    </lineage>
</organism>
<dbReference type="Gene3D" id="2.40.10.10">
    <property type="entry name" value="Trypsin-like serine proteases"/>
    <property type="match status" value="1"/>
</dbReference>
<dbReference type="FunFam" id="2.40.10.10:FF:000002">
    <property type="entry name" value="Transmembrane protease serine"/>
    <property type="match status" value="1"/>
</dbReference>
<dbReference type="Pfam" id="PF00089">
    <property type="entry name" value="Trypsin"/>
    <property type="match status" value="1"/>
</dbReference>
<feature type="non-terminal residue" evidence="7">
    <location>
        <position position="1"/>
    </location>
</feature>
<keyword evidence="2" id="KW-0378">Hydrolase</keyword>
<evidence type="ECO:0000256" key="5">
    <source>
        <dbReference type="ARBA" id="ARBA00024195"/>
    </source>
</evidence>
<proteinExistence type="inferred from homology"/>
<dbReference type="AlphaFoldDB" id="A0AAV2SBC4"/>
<dbReference type="InterPro" id="IPR050127">
    <property type="entry name" value="Serine_Proteases_S1"/>
</dbReference>
<reference evidence="7 8" key="1">
    <citation type="submission" date="2024-05" db="EMBL/GenBank/DDBJ databases">
        <authorList>
            <person name="Wallberg A."/>
        </authorList>
    </citation>
    <scope>NUCLEOTIDE SEQUENCE [LARGE SCALE GENOMIC DNA]</scope>
</reference>
<dbReference type="InterPro" id="IPR001254">
    <property type="entry name" value="Trypsin_dom"/>
</dbReference>
<evidence type="ECO:0000256" key="1">
    <source>
        <dbReference type="ARBA" id="ARBA00022670"/>
    </source>
</evidence>
<keyword evidence="4" id="KW-1015">Disulfide bond</keyword>
<comment type="similarity">
    <text evidence="5">Belongs to the peptidase S1 family. CLIP subfamily.</text>
</comment>
<accession>A0AAV2SBC4</accession>